<dbReference type="Proteomes" id="UP000183832">
    <property type="component" value="Unassembled WGS sequence"/>
</dbReference>
<protein>
    <submittedName>
        <fullName evidence="2">CLUMA_CG004039, isoform A</fullName>
    </submittedName>
</protein>
<proteinExistence type="predicted"/>
<evidence type="ECO:0000256" key="1">
    <source>
        <dbReference type="SAM" id="MobiDB-lite"/>
    </source>
</evidence>
<dbReference type="EMBL" id="CVRI01000018">
    <property type="protein sequence ID" value="CRK90280.1"/>
    <property type="molecule type" value="Genomic_DNA"/>
</dbReference>
<reference evidence="2 3" key="1">
    <citation type="submission" date="2015-04" db="EMBL/GenBank/DDBJ databases">
        <authorList>
            <person name="Syromyatnikov M.Y."/>
            <person name="Popov V.N."/>
        </authorList>
    </citation>
    <scope>NUCLEOTIDE SEQUENCE [LARGE SCALE GENOMIC DNA]</scope>
</reference>
<name>A0A1J1HQE1_9DIPT</name>
<organism evidence="2 3">
    <name type="scientific">Clunio marinus</name>
    <dbReference type="NCBI Taxonomy" id="568069"/>
    <lineage>
        <taxon>Eukaryota</taxon>
        <taxon>Metazoa</taxon>
        <taxon>Ecdysozoa</taxon>
        <taxon>Arthropoda</taxon>
        <taxon>Hexapoda</taxon>
        <taxon>Insecta</taxon>
        <taxon>Pterygota</taxon>
        <taxon>Neoptera</taxon>
        <taxon>Endopterygota</taxon>
        <taxon>Diptera</taxon>
        <taxon>Nematocera</taxon>
        <taxon>Chironomoidea</taxon>
        <taxon>Chironomidae</taxon>
        <taxon>Clunio</taxon>
    </lineage>
</organism>
<keyword evidence="3" id="KW-1185">Reference proteome</keyword>
<evidence type="ECO:0000313" key="2">
    <source>
        <dbReference type="EMBL" id="CRK90280.1"/>
    </source>
</evidence>
<sequence>MKSEVIRKGRNGNYLGKSRGKSDSYHRRNSSQKNELQSKTIHNTMLMLLKLQNLTLYGFGTVTRVRNDHQ</sequence>
<dbReference type="AlphaFoldDB" id="A0A1J1HQE1"/>
<gene>
    <name evidence="2" type="ORF">CLUMA_CG004039</name>
</gene>
<feature type="region of interest" description="Disordered" evidence="1">
    <location>
        <begin position="1"/>
        <end position="37"/>
    </location>
</feature>
<accession>A0A1J1HQE1</accession>
<evidence type="ECO:0000313" key="3">
    <source>
        <dbReference type="Proteomes" id="UP000183832"/>
    </source>
</evidence>